<evidence type="ECO:0000256" key="8">
    <source>
        <dbReference type="ARBA" id="ARBA00029447"/>
    </source>
</evidence>
<dbReference type="AlphaFoldDB" id="A0A7J0BIZ2"/>
<dbReference type="GO" id="GO:0004888">
    <property type="term" value="F:transmembrane signaling receptor activity"/>
    <property type="evidence" value="ECO:0007669"/>
    <property type="project" value="InterPro"/>
</dbReference>
<name>A0A7J0BIZ2_9BACT</name>
<dbReference type="InterPro" id="IPR035965">
    <property type="entry name" value="PAS-like_dom_sf"/>
</dbReference>
<dbReference type="CDD" id="cd06225">
    <property type="entry name" value="HAMP"/>
    <property type="match status" value="1"/>
</dbReference>
<dbReference type="InterPro" id="IPR004089">
    <property type="entry name" value="MCPsignal_dom"/>
</dbReference>
<evidence type="ECO:0000313" key="14">
    <source>
        <dbReference type="EMBL" id="GFM33666.1"/>
    </source>
</evidence>
<dbReference type="PROSITE" id="PS50111">
    <property type="entry name" value="CHEMOTAXIS_TRANSDUC_2"/>
    <property type="match status" value="1"/>
</dbReference>
<dbReference type="Gene3D" id="6.10.340.10">
    <property type="match status" value="1"/>
</dbReference>
<dbReference type="Gene3D" id="3.30.450.20">
    <property type="entry name" value="PAS domain"/>
    <property type="match status" value="2"/>
</dbReference>
<dbReference type="InterPro" id="IPR013656">
    <property type="entry name" value="PAS_4"/>
</dbReference>
<dbReference type="Pfam" id="PF02743">
    <property type="entry name" value="dCache_1"/>
    <property type="match status" value="1"/>
</dbReference>
<comment type="caution">
    <text evidence="14">The sequence shown here is derived from an EMBL/GenBank/DDBJ whole genome shotgun (WGS) entry which is preliminary data.</text>
</comment>
<dbReference type="PANTHER" id="PTHR32089:SF112">
    <property type="entry name" value="LYSOZYME-LIKE PROTEIN-RELATED"/>
    <property type="match status" value="1"/>
</dbReference>
<dbReference type="Pfam" id="PF00015">
    <property type="entry name" value="MCPsignal"/>
    <property type="match status" value="1"/>
</dbReference>
<keyword evidence="6 10" id="KW-0472">Membrane</keyword>
<dbReference type="PROSITE" id="PS50113">
    <property type="entry name" value="PAC"/>
    <property type="match status" value="1"/>
</dbReference>
<keyword evidence="15" id="KW-1185">Reference proteome</keyword>
<evidence type="ECO:0000256" key="3">
    <source>
        <dbReference type="ARBA" id="ARBA00022500"/>
    </source>
</evidence>
<dbReference type="InterPro" id="IPR004090">
    <property type="entry name" value="Chemotax_Me-accpt_rcpt"/>
</dbReference>
<evidence type="ECO:0000256" key="6">
    <source>
        <dbReference type="ARBA" id="ARBA00023136"/>
    </source>
</evidence>
<keyword evidence="5 10" id="KW-1133">Transmembrane helix</keyword>
<dbReference type="Pfam" id="PF08448">
    <property type="entry name" value="PAS_4"/>
    <property type="match status" value="1"/>
</dbReference>
<dbReference type="Pfam" id="PF00672">
    <property type="entry name" value="HAMP"/>
    <property type="match status" value="1"/>
</dbReference>
<feature type="transmembrane region" description="Helical" evidence="10">
    <location>
        <begin position="321"/>
        <end position="342"/>
    </location>
</feature>
<dbReference type="PRINTS" id="PR00260">
    <property type="entry name" value="CHEMTRNSDUCR"/>
</dbReference>
<reference evidence="14 15" key="1">
    <citation type="submission" date="2020-05" db="EMBL/GenBank/DDBJ databases">
        <title>Draft genome sequence of Desulfovibrio sp. strain HN2T.</title>
        <authorList>
            <person name="Ueno A."/>
            <person name="Tamazawa S."/>
            <person name="Tamamura S."/>
            <person name="Murakami T."/>
            <person name="Kiyama T."/>
            <person name="Inomata H."/>
            <person name="Amano Y."/>
            <person name="Miyakawa K."/>
            <person name="Tamaki H."/>
            <person name="Naganuma T."/>
            <person name="Kaneko K."/>
        </authorList>
    </citation>
    <scope>NUCLEOTIDE SEQUENCE [LARGE SCALE GENOMIC DNA]</scope>
    <source>
        <strain evidence="14 15">HN2</strain>
    </source>
</reference>
<dbReference type="GO" id="GO:0006935">
    <property type="term" value="P:chemotaxis"/>
    <property type="evidence" value="ECO:0007669"/>
    <property type="project" value="UniProtKB-KW"/>
</dbReference>
<evidence type="ECO:0000256" key="5">
    <source>
        <dbReference type="ARBA" id="ARBA00022989"/>
    </source>
</evidence>
<dbReference type="InterPro" id="IPR000700">
    <property type="entry name" value="PAS-assoc_C"/>
</dbReference>
<dbReference type="SUPFAM" id="SSF58104">
    <property type="entry name" value="Methyl-accepting chemotaxis protein (MCP) signaling domain"/>
    <property type="match status" value="1"/>
</dbReference>
<keyword evidence="4 10" id="KW-0812">Transmembrane</keyword>
<dbReference type="Proteomes" id="UP000503840">
    <property type="component" value="Unassembled WGS sequence"/>
</dbReference>
<evidence type="ECO:0000256" key="10">
    <source>
        <dbReference type="SAM" id="Phobius"/>
    </source>
</evidence>
<dbReference type="PROSITE" id="PS50885">
    <property type="entry name" value="HAMP"/>
    <property type="match status" value="1"/>
</dbReference>
<dbReference type="SUPFAM" id="SSF55785">
    <property type="entry name" value="PYP-like sensor domain (PAS domain)"/>
    <property type="match status" value="1"/>
</dbReference>
<dbReference type="GO" id="GO:0005886">
    <property type="term" value="C:plasma membrane"/>
    <property type="evidence" value="ECO:0007669"/>
    <property type="project" value="UniProtKB-SubCell"/>
</dbReference>
<accession>A0A7J0BIZ2</accession>
<evidence type="ECO:0000313" key="15">
    <source>
        <dbReference type="Proteomes" id="UP000503840"/>
    </source>
</evidence>
<sequence>MLLRTKISVFCMVLGLLPLLGMGVYSVQTASTSLKGAAFGQLQAVSDVQRDSLETLVEQWRHATVIYSQVKEVYNAVGMIRDTLYGKVKDGEKMPIDAEYDGIYDFVKAAFVPFVTEYGFEDALLLDDYGRVIFSVTRDNDLGEDLVKGPYRETNLARAWEKAVKGEFVFVDAEAYAPLGGKPAAFMAAPVYSYTGEILGVAALRLPLAHVGHIMSQRAGMGDTGESYLVGQDGIIRSDSRRDVAHHSLAAAARDREQARVDTVAVQRALKGEKGVMVGNSYDGAAYLTAFAPVELQGLNWVLITEITAEEAFAPVTRLRMVTFGLGAVTALLVVAGTWFFLRRAIADPFRRIIAYVQAVSGGNLHAEPQGTFKGEIGQVTQAVSRMVGQLKEKLGFSEGILTGMTMPAVVVDPDNNVSFVNSYFLDMMEFEGRPESYCGKPAATLLQHQEGGRGSTSLAMREQQAVFNVERNWTTARGNARTVRIDCAPLYDLDGQLIGAIALVTDLTDIRIKEAHISEQNSMMLEVAEQAELISANLSNEAEELSRQVEQVGEGARMQIDRVGQTASIIDAMNRELLESARYAENAVTDANTAMRKAEEGTEVMGRTTTAMNRVQNLSENLRESMHQLGAQADAIGGILEVISDIADQTNLLALNAAIEAARAGDAGRGFAVVADEVRKLAERTMAATGEVNKSVRSIQNTAHENIKHTDAAVAAVSEGNSLVVASERSLNEIAELSVSMGEQIQRIAGLSREHSDQHASIIRAFEDIRSVASETGAGMTESEKVVSGLAGNAHELSSLIGKLKQ</sequence>
<evidence type="ECO:0000256" key="4">
    <source>
        <dbReference type="ARBA" id="ARBA00022692"/>
    </source>
</evidence>
<dbReference type="SMART" id="SM00304">
    <property type="entry name" value="HAMP"/>
    <property type="match status" value="1"/>
</dbReference>
<gene>
    <name evidence="14" type="ORF">DSM101010T_20310</name>
</gene>
<evidence type="ECO:0000256" key="7">
    <source>
        <dbReference type="ARBA" id="ARBA00023224"/>
    </source>
</evidence>
<dbReference type="SMART" id="SM00283">
    <property type="entry name" value="MA"/>
    <property type="match status" value="1"/>
</dbReference>
<dbReference type="CDD" id="cd00130">
    <property type="entry name" value="PAS"/>
    <property type="match status" value="1"/>
</dbReference>
<dbReference type="InterPro" id="IPR000014">
    <property type="entry name" value="PAS"/>
</dbReference>
<keyword evidence="3" id="KW-0145">Chemotaxis</keyword>
<feature type="domain" description="Methyl-accepting transducer" evidence="11">
    <location>
        <begin position="535"/>
        <end position="771"/>
    </location>
</feature>
<dbReference type="InterPro" id="IPR033479">
    <property type="entry name" value="dCache_1"/>
</dbReference>
<comment type="similarity">
    <text evidence="8">Belongs to the methyl-accepting chemotaxis (MCP) protein family.</text>
</comment>
<evidence type="ECO:0000259" key="13">
    <source>
        <dbReference type="PROSITE" id="PS50885"/>
    </source>
</evidence>
<dbReference type="Gene3D" id="1.10.287.950">
    <property type="entry name" value="Methyl-accepting chemotaxis protein"/>
    <property type="match status" value="1"/>
</dbReference>
<dbReference type="EMBL" id="BLVO01000013">
    <property type="protein sequence ID" value="GFM33666.1"/>
    <property type="molecule type" value="Genomic_DNA"/>
</dbReference>
<comment type="subcellular location">
    <subcellularLocation>
        <location evidence="1">Cell membrane</location>
        <topology evidence="1">Multi-pass membrane protein</topology>
    </subcellularLocation>
</comment>
<feature type="domain" description="PAC" evidence="12">
    <location>
        <begin position="468"/>
        <end position="520"/>
    </location>
</feature>
<protein>
    <submittedName>
        <fullName evidence="14">Methyl-accepting chemotaxis protein</fullName>
    </submittedName>
</protein>
<evidence type="ECO:0000259" key="11">
    <source>
        <dbReference type="PROSITE" id="PS50111"/>
    </source>
</evidence>
<dbReference type="PANTHER" id="PTHR32089">
    <property type="entry name" value="METHYL-ACCEPTING CHEMOTAXIS PROTEIN MCPB"/>
    <property type="match status" value="1"/>
</dbReference>
<keyword evidence="7 9" id="KW-0807">Transducer</keyword>
<dbReference type="InterPro" id="IPR003660">
    <property type="entry name" value="HAMP_dom"/>
</dbReference>
<feature type="domain" description="HAMP" evidence="13">
    <location>
        <begin position="344"/>
        <end position="396"/>
    </location>
</feature>
<dbReference type="GO" id="GO:0007165">
    <property type="term" value="P:signal transduction"/>
    <property type="evidence" value="ECO:0007669"/>
    <property type="project" value="UniProtKB-KW"/>
</dbReference>
<evidence type="ECO:0000256" key="9">
    <source>
        <dbReference type="PROSITE-ProRule" id="PRU00284"/>
    </source>
</evidence>
<proteinExistence type="inferred from homology"/>
<evidence type="ECO:0000256" key="1">
    <source>
        <dbReference type="ARBA" id="ARBA00004651"/>
    </source>
</evidence>
<keyword evidence="2" id="KW-1003">Cell membrane</keyword>
<organism evidence="14 15">
    <name type="scientific">Desulfovibrio subterraneus</name>
    <dbReference type="NCBI Taxonomy" id="2718620"/>
    <lineage>
        <taxon>Bacteria</taxon>
        <taxon>Pseudomonadati</taxon>
        <taxon>Thermodesulfobacteriota</taxon>
        <taxon>Desulfovibrionia</taxon>
        <taxon>Desulfovibrionales</taxon>
        <taxon>Desulfovibrionaceae</taxon>
        <taxon>Desulfovibrio</taxon>
    </lineage>
</organism>
<evidence type="ECO:0000256" key="2">
    <source>
        <dbReference type="ARBA" id="ARBA00022475"/>
    </source>
</evidence>
<evidence type="ECO:0000259" key="12">
    <source>
        <dbReference type="PROSITE" id="PS50113"/>
    </source>
</evidence>
<dbReference type="CDD" id="cd11386">
    <property type="entry name" value="MCP_signal"/>
    <property type="match status" value="1"/>
</dbReference>
<dbReference type="CDD" id="cd18774">
    <property type="entry name" value="PDC2_HK_sensor"/>
    <property type="match status" value="1"/>
</dbReference>